<dbReference type="Proteomes" id="UP000271925">
    <property type="component" value="Unassembled WGS sequence"/>
</dbReference>
<evidence type="ECO:0008006" key="3">
    <source>
        <dbReference type="Google" id="ProtNLM"/>
    </source>
</evidence>
<keyword evidence="2" id="KW-1185">Reference proteome</keyword>
<dbReference type="RefSeq" id="WP_124877593.1">
    <property type="nucleotide sequence ID" value="NZ_RQJO01000010.1"/>
</dbReference>
<name>A0A3P1BJ61_9BACT</name>
<protein>
    <recommendedName>
        <fullName evidence="3">Lipocalin-like domain-containing protein</fullName>
    </recommendedName>
</protein>
<sequence length="151" mass="15974">MKKVLIFLFALVTFAACKKDSEKTEVTPKDPASAVAGTYKLSSFAYEVNGESVVTYKTLPVTQQGVTVSATAQMKKTSDGIVSLVLLLKATGEDDRELDLGEYEVKADGANYGLFSDGGSQIAEISAGKLVFEASGTSDGDTVEIRFAGKK</sequence>
<reference evidence="1 2" key="1">
    <citation type="submission" date="2018-11" db="EMBL/GenBank/DDBJ databases">
        <authorList>
            <person name="Zhou Z."/>
            <person name="Wang G."/>
        </authorList>
    </citation>
    <scope>NUCLEOTIDE SEQUENCE [LARGE SCALE GENOMIC DNA]</scope>
    <source>
        <strain evidence="1 2">KCTC52004</strain>
    </source>
</reference>
<evidence type="ECO:0000313" key="1">
    <source>
        <dbReference type="EMBL" id="RRB01131.1"/>
    </source>
</evidence>
<comment type="caution">
    <text evidence="1">The sequence shown here is derived from an EMBL/GenBank/DDBJ whole genome shotgun (WGS) entry which is preliminary data.</text>
</comment>
<accession>A0A3P1BJ61</accession>
<proteinExistence type="predicted"/>
<gene>
    <name evidence="1" type="ORF">EHT25_23440</name>
</gene>
<dbReference type="OrthoDB" id="952479at2"/>
<dbReference type="PROSITE" id="PS51257">
    <property type="entry name" value="PROKAR_LIPOPROTEIN"/>
    <property type="match status" value="1"/>
</dbReference>
<evidence type="ECO:0000313" key="2">
    <source>
        <dbReference type="Proteomes" id="UP000271925"/>
    </source>
</evidence>
<organism evidence="1 2">
    <name type="scientific">Larkinella rosea</name>
    <dbReference type="NCBI Taxonomy" id="2025312"/>
    <lineage>
        <taxon>Bacteria</taxon>
        <taxon>Pseudomonadati</taxon>
        <taxon>Bacteroidota</taxon>
        <taxon>Cytophagia</taxon>
        <taxon>Cytophagales</taxon>
        <taxon>Spirosomataceae</taxon>
        <taxon>Larkinella</taxon>
    </lineage>
</organism>
<dbReference type="EMBL" id="RQJO01000010">
    <property type="protein sequence ID" value="RRB01131.1"/>
    <property type="molecule type" value="Genomic_DNA"/>
</dbReference>
<dbReference type="AlphaFoldDB" id="A0A3P1BJ61"/>